<name>L7VYA2_9BACT</name>
<dbReference type="AlphaFoldDB" id="L7VYA2"/>
<dbReference type="Pfam" id="PF26520">
    <property type="entry name" value="MftB_chaperone"/>
    <property type="match status" value="1"/>
</dbReference>
<reference evidence="1" key="1">
    <citation type="submission" date="2012-09" db="EMBL/GenBank/DDBJ databases">
        <title>Metagenomic Characterization of a Microbial Community in Wastewater Detects High Levels of Antibiotic Resistance.</title>
        <authorList>
            <person name="Abrams M."/>
            <person name="Caldwell A."/>
            <person name="Vandaei E."/>
            <person name="Lee W."/>
            <person name="Perrott J."/>
            <person name="Khan S.Y."/>
            <person name="Ta J."/>
            <person name="Romero D."/>
            <person name="Nguyen V."/>
            <person name="Pourmand N."/>
            <person name="Ouverney C.C."/>
        </authorList>
    </citation>
    <scope>NUCLEOTIDE SEQUENCE</scope>
</reference>
<dbReference type="NCBIfam" id="TIGR03967">
    <property type="entry name" value="mycofact_MftB"/>
    <property type="match status" value="1"/>
</dbReference>
<dbReference type="EMBL" id="JX649909">
    <property type="protein sequence ID" value="AGC72664.1"/>
    <property type="molecule type" value="Genomic_DNA"/>
</dbReference>
<sequence>MTARAAVDLDSVYSLASGVSLRPERFGALAYSFDTRKLSFLKHPDLVAVVQVFDGQMSVRDALASVGVDERRWPSFLSAMATLEDSAMLDRADEERVALR</sequence>
<accession>L7VYA2</accession>
<evidence type="ECO:0000313" key="1">
    <source>
        <dbReference type="EMBL" id="AGC72664.1"/>
    </source>
</evidence>
<organism evidence="1">
    <name type="scientific">uncultured bacterium A1Q1_fos_2286</name>
    <dbReference type="NCBI Taxonomy" id="1256566"/>
    <lineage>
        <taxon>Bacteria</taxon>
        <taxon>environmental samples</taxon>
    </lineage>
</organism>
<protein>
    <submittedName>
        <fullName evidence="1">Mycofactocin system small protein</fullName>
    </submittedName>
</protein>
<dbReference type="InterPro" id="IPR023850">
    <property type="entry name" value="MftB"/>
</dbReference>
<proteinExistence type="predicted"/>